<dbReference type="AlphaFoldDB" id="A0AAW0X5I9"/>
<evidence type="ECO:0000313" key="3">
    <source>
        <dbReference type="Proteomes" id="UP001445076"/>
    </source>
</evidence>
<accession>A0AAW0X5I9</accession>
<gene>
    <name evidence="2" type="ORF">OTU49_003217</name>
</gene>
<keyword evidence="1" id="KW-0732">Signal</keyword>
<dbReference type="EMBL" id="JARKIK010000035">
    <property type="protein sequence ID" value="KAK8739828.1"/>
    <property type="molecule type" value="Genomic_DNA"/>
</dbReference>
<feature type="signal peptide" evidence="1">
    <location>
        <begin position="1"/>
        <end position="18"/>
    </location>
</feature>
<name>A0AAW0X5I9_CHEQU</name>
<evidence type="ECO:0000256" key="1">
    <source>
        <dbReference type="SAM" id="SignalP"/>
    </source>
</evidence>
<protein>
    <submittedName>
        <fullName evidence="2">Uncharacterized protein</fullName>
    </submittedName>
</protein>
<organism evidence="2 3">
    <name type="scientific">Cherax quadricarinatus</name>
    <name type="common">Australian red claw crayfish</name>
    <dbReference type="NCBI Taxonomy" id="27406"/>
    <lineage>
        <taxon>Eukaryota</taxon>
        <taxon>Metazoa</taxon>
        <taxon>Ecdysozoa</taxon>
        <taxon>Arthropoda</taxon>
        <taxon>Crustacea</taxon>
        <taxon>Multicrustacea</taxon>
        <taxon>Malacostraca</taxon>
        <taxon>Eumalacostraca</taxon>
        <taxon>Eucarida</taxon>
        <taxon>Decapoda</taxon>
        <taxon>Pleocyemata</taxon>
        <taxon>Astacidea</taxon>
        <taxon>Parastacoidea</taxon>
        <taxon>Parastacidae</taxon>
        <taxon>Cherax</taxon>
    </lineage>
</organism>
<sequence length="144" mass="15405">MKWLLVCVAAALCGVAQGRSEDDARIIAARSTKTAISLTTSTTVTPYTCAFLTNAAVCQRRRYRRYSALTPDEASNGMDKIDGPLEGSLLESDPSNREGRIAITIWTTVTTIYTVTSTSINSATTFSLSFYCTVNGASFPPACG</sequence>
<keyword evidence="3" id="KW-1185">Reference proteome</keyword>
<proteinExistence type="predicted"/>
<feature type="chain" id="PRO_5043866930" evidence="1">
    <location>
        <begin position="19"/>
        <end position="144"/>
    </location>
</feature>
<comment type="caution">
    <text evidence="2">The sequence shown here is derived from an EMBL/GenBank/DDBJ whole genome shotgun (WGS) entry which is preliminary data.</text>
</comment>
<dbReference type="Proteomes" id="UP001445076">
    <property type="component" value="Unassembled WGS sequence"/>
</dbReference>
<reference evidence="2 3" key="1">
    <citation type="journal article" date="2024" name="BMC Genomics">
        <title>Genome assembly of redclaw crayfish (Cherax quadricarinatus) provides insights into its immune adaptation and hypoxia tolerance.</title>
        <authorList>
            <person name="Liu Z."/>
            <person name="Zheng J."/>
            <person name="Li H."/>
            <person name="Fang K."/>
            <person name="Wang S."/>
            <person name="He J."/>
            <person name="Zhou D."/>
            <person name="Weng S."/>
            <person name="Chi M."/>
            <person name="Gu Z."/>
            <person name="He J."/>
            <person name="Li F."/>
            <person name="Wang M."/>
        </authorList>
    </citation>
    <scope>NUCLEOTIDE SEQUENCE [LARGE SCALE GENOMIC DNA]</scope>
    <source>
        <strain evidence="2">ZL_2023a</strain>
    </source>
</reference>
<evidence type="ECO:0000313" key="2">
    <source>
        <dbReference type="EMBL" id="KAK8739828.1"/>
    </source>
</evidence>